<feature type="region of interest" description="Disordered" evidence="1">
    <location>
        <begin position="1"/>
        <end position="26"/>
    </location>
</feature>
<dbReference type="EMBL" id="JAGRRH010000023">
    <property type="protein sequence ID" value="KAG7343809.1"/>
    <property type="molecule type" value="Genomic_DNA"/>
</dbReference>
<evidence type="ECO:0000259" key="2">
    <source>
        <dbReference type="Pfam" id="PF20710"/>
    </source>
</evidence>
<name>A0A9K3KIP0_9STRA</name>
<organism evidence="3 4">
    <name type="scientific">Nitzschia inconspicua</name>
    <dbReference type="NCBI Taxonomy" id="303405"/>
    <lineage>
        <taxon>Eukaryota</taxon>
        <taxon>Sar</taxon>
        <taxon>Stramenopiles</taxon>
        <taxon>Ochrophyta</taxon>
        <taxon>Bacillariophyta</taxon>
        <taxon>Bacillariophyceae</taxon>
        <taxon>Bacillariophycidae</taxon>
        <taxon>Bacillariales</taxon>
        <taxon>Bacillariaceae</taxon>
        <taxon>Nitzschia</taxon>
    </lineage>
</organism>
<feature type="compositionally biased region" description="Basic and acidic residues" evidence="1">
    <location>
        <begin position="464"/>
        <end position="476"/>
    </location>
</feature>
<dbReference type="PANTHER" id="PTHR10174">
    <property type="entry name" value="ALPHA-TOCOPHEROL TRANSFER PROTEIN-RELATED"/>
    <property type="match status" value="1"/>
</dbReference>
<feature type="compositionally biased region" description="Polar residues" evidence="1">
    <location>
        <begin position="480"/>
        <end position="490"/>
    </location>
</feature>
<reference evidence="3" key="1">
    <citation type="journal article" date="2021" name="Sci. Rep.">
        <title>Diploid genomic architecture of Nitzschia inconspicua, an elite biomass production diatom.</title>
        <authorList>
            <person name="Oliver A."/>
            <person name="Podell S."/>
            <person name="Pinowska A."/>
            <person name="Traller J.C."/>
            <person name="Smith S.R."/>
            <person name="McClure R."/>
            <person name="Beliaev A."/>
            <person name="Bohutskyi P."/>
            <person name="Hill E.A."/>
            <person name="Rabines A."/>
            <person name="Zheng H."/>
            <person name="Allen L.Z."/>
            <person name="Kuo A."/>
            <person name="Grigoriev I.V."/>
            <person name="Allen A.E."/>
            <person name="Hazlebeck D."/>
            <person name="Allen E.E."/>
        </authorList>
    </citation>
    <scope>NUCLEOTIDE SEQUENCE</scope>
    <source>
        <strain evidence="3">Hildebrandi</strain>
    </source>
</reference>
<evidence type="ECO:0000313" key="4">
    <source>
        <dbReference type="Proteomes" id="UP000693970"/>
    </source>
</evidence>
<dbReference type="Proteomes" id="UP000693970">
    <property type="component" value="Unassembled WGS sequence"/>
</dbReference>
<reference evidence="3" key="2">
    <citation type="submission" date="2021-04" db="EMBL/GenBank/DDBJ databases">
        <authorList>
            <person name="Podell S."/>
        </authorList>
    </citation>
    <scope>NUCLEOTIDE SEQUENCE</scope>
    <source>
        <strain evidence="3">Hildebrandi</strain>
    </source>
</reference>
<comment type="caution">
    <text evidence="3">The sequence shown here is derived from an EMBL/GenBank/DDBJ whole genome shotgun (WGS) entry which is preliminary data.</text>
</comment>
<gene>
    <name evidence="3" type="ORF">IV203_021817</name>
</gene>
<proteinExistence type="predicted"/>
<keyword evidence="4" id="KW-1185">Reference proteome</keyword>
<feature type="region of interest" description="Disordered" evidence="1">
    <location>
        <begin position="459"/>
        <end position="496"/>
    </location>
</feature>
<protein>
    <recommendedName>
        <fullName evidence="2">DUF6824 domain-containing protein</fullName>
    </recommendedName>
</protein>
<evidence type="ECO:0000313" key="3">
    <source>
        <dbReference type="EMBL" id="KAG7343809.1"/>
    </source>
</evidence>
<dbReference type="GO" id="GO:1902936">
    <property type="term" value="F:phosphatidylinositol bisphosphate binding"/>
    <property type="evidence" value="ECO:0007669"/>
    <property type="project" value="TreeGrafter"/>
</dbReference>
<dbReference type="Pfam" id="PF20710">
    <property type="entry name" value="DUF6824"/>
    <property type="match status" value="1"/>
</dbReference>
<dbReference type="GO" id="GO:0016020">
    <property type="term" value="C:membrane"/>
    <property type="evidence" value="ECO:0007669"/>
    <property type="project" value="TreeGrafter"/>
</dbReference>
<evidence type="ECO:0000256" key="1">
    <source>
        <dbReference type="SAM" id="MobiDB-lite"/>
    </source>
</evidence>
<accession>A0A9K3KIP0</accession>
<feature type="domain" description="DUF6824" evidence="2">
    <location>
        <begin position="370"/>
        <end position="453"/>
    </location>
</feature>
<sequence>MATAAIRMKDSLLSSSSSSPETDVTQMVTPSNIDNVLIQELNELSLNDREKTMEEIHGAHAQTVAQHEQPDKIRESLRQMRLELQNTPPINKQAFEIAIAKDPRYVNHDKFWIQFLRAEEYDPRKAANRMLSFLEFNREFFGEHVLTRPVCQRDLSPAAIRTMTEEGVFQILPFRDNSGRRIAVFLGVGEVGMSFPDIDKLRTSMYIYQCMSNDEQTQRLGFVLIVVMHTQSPWLIVQPNAEEMRNTFVTFFEKVPVRSSAIHVCFPDTPVCHALKSSLLFLMSKNERSRTRFHLGSPTECRYSLKSFGIPGECVPFSSGPSARDEMKPHQQWCQLQQSKEELLYKDTDDPSRSYFEMESFVVECPQNEDCLFGKGRAIMKHPGTLAMHNILKNRMDRWNNASFKEKNSLTWEVVNEILSGGGRFLQQDPCQGWFVPVEDEVARQKVSIAFRDMAKRIRKRSQRQQETKTAPEKIIHSVASKSSRPSQIPTLRDRERHLSHSCRAYSASYSEASDGGMCSFLFDRTTKASSNRKGQNGFENRG</sequence>
<dbReference type="OrthoDB" id="75724at2759"/>
<dbReference type="InterPro" id="IPR049227">
    <property type="entry name" value="DUF6824"/>
</dbReference>
<dbReference type="AlphaFoldDB" id="A0A9K3KIP0"/>
<dbReference type="PANTHER" id="PTHR10174:SF208">
    <property type="entry name" value="CRAL-TRIO DOMAIN-CONTAINING PROTEIN DDB_G0278031"/>
    <property type="match status" value="1"/>
</dbReference>